<evidence type="ECO:0000256" key="6">
    <source>
        <dbReference type="ARBA" id="ARBA00022777"/>
    </source>
</evidence>
<keyword evidence="3" id="KW-0597">Phosphoprotein</keyword>
<reference evidence="11 12" key="1">
    <citation type="submission" date="2020-07" db="EMBL/GenBank/DDBJ databases">
        <title>Thermogemmata thermophila gen. nov., sp. nov., a novel moderate thermophilic planctomycete from a Kamchatka hot spring.</title>
        <authorList>
            <person name="Elcheninov A.G."/>
            <person name="Podosokorskaya O.A."/>
            <person name="Kovaleva O.L."/>
            <person name="Novikov A."/>
            <person name="Bonch-Osmolovskaya E.A."/>
            <person name="Toshchakov S.V."/>
            <person name="Kublanov I.V."/>
        </authorList>
    </citation>
    <scope>NUCLEOTIDE SEQUENCE [LARGE SCALE GENOMIC DNA]</scope>
    <source>
        <strain evidence="11 12">2918</strain>
    </source>
</reference>
<dbReference type="InterPro" id="IPR036890">
    <property type="entry name" value="HATPase_C_sf"/>
</dbReference>
<name>A0A7V8VER7_9BACT</name>
<proteinExistence type="predicted"/>
<dbReference type="GO" id="GO:0005524">
    <property type="term" value="F:ATP binding"/>
    <property type="evidence" value="ECO:0007669"/>
    <property type="project" value="UniProtKB-KW"/>
</dbReference>
<keyword evidence="7" id="KW-0067">ATP-binding</keyword>
<dbReference type="Gene3D" id="3.30.565.10">
    <property type="entry name" value="Histidine kinase-like ATPase, C-terminal domain"/>
    <property type="match status" value="1"/>
</dbReference>
<dbReference type="EC" id="2.7.13.3" evidence="2"/>
<dbReference type="CDD" id="cd00082">
    <property type="entry name" value="HisKA"/>
    <property type="match status" value="1"/>
</dbReference>
<evidence type="ECO:0000313" key="11">
    <source>
        <dbReference type="EMBL" id="MBA2226616.1"/>
    </source>
</evidence>
<dbReference type="SUPFAM" id="SSF55874">
    <property type="entry name" value="ATPase domain of HSP90 chaperone/DNA topoisomerase II/histidine kinase"/>
    <property type="match status" value="1"/>
</dbReference>
<keyword evidence="12" id="KW-1185">Reference proteome</keyword>
<dbReference type="InterPro" id="IPR005467">
    <property type="entry name" value="His_kinase_dom"/>
</dbReference>
<dbReference type="SMART" id="SM00387">
    <property type="entry name" value="HATPase_c"/>
    <property type="match status" value="1"/>
</dbReference>
<evidence type="ECO:0000313" key="12">
    <source>
        <dbReference type="Proteomes" id="UP000542342"/>
    </source>
</evidence>
<feature type="region of interest" description="Disordered" evidence="9">
    <location>
        <begin position="395"/>
        <end position="416"/>
    </location>
</feature>
<dbReference type="Gene3D" id="1.10.287.130">
    <property type="match status" value="1"/>
</dbReference>
<dbReference type="Pfam" id="PF02518">
    <property type="entry name" value="HATPase_c"/>
    <property type="match status" value="1"/>
</dbReference>
<dbReference type="InterPro" id="IPR003661">
    <property type="entry name" value="HisK_dim/P_dom"/>
</dbReference>
<keyword evidence="8" id="KW-0902">Two-component regulatory system</keyword>
<dbReference type="InterPro" id="IPR003594">
    <property type="entry name" value="HATPase_dom"/>
</dbReference>
<evidence type="ECO:0000256" key="1">
    <source>
        <dbReference type="ARBA" id="ARBA00000085"/>
    </source>
</evidence>
<accession>A0A7V8VER7</accession>
<dbReference type="SUPFAM" id="SSF47384">
    <property type="entry name" value="Homodimeric domain of signal transducing histidine kinase"/>
    <property type="match status" value="1"/>
</dbReference>
<comment type="catalytic activity">
    <reaction evidence="1">
        <text>ATP + protein L-histidine = ADP + protein N-phospho-L-histidine.</text>
        <dbReference type="EC" id="2.7.13.3"/>
    </reaction>
</comment>
<dbReference type="Proteomes" id="UP000542342">
    <property type="component" value="Unassembled WGS sequence"/>
</dbReference>
<dbReference type="PRINTS" id="PR00344">
    <property type="entry name" value="BCTRLSENSOR"/>
</dbReference>
<sequence length="416" mass="44368">MARNSKMGAWLEFVPQWWSEGTEPAVLEHLLARWAAVCGWQSCGLVVPTGEELAALTVQGGGASREVPPEAPDALRRLRGGESGVHYSAAESSGRYFAAITLPGRGIGAVWAQAPREQPWGEFEQAYLVLTGRVLEQTPVLQVLAGPIIDPQRLHQRLSDAAVIAGRMAHDFDNILTGIIGFSDLALPLLPSGSQAASYIAEIAKVGQRGIQFTQQLHQLSRSGQHKPTAGSVALAVAREEGRLKPHMHPHLRVEKELPVQLPSVALDTPALQVVVGHILENAVEACPQGGSVRISARVQTLSAAEARTFLGRLQPGEHVVIQVVDSGTGLKPEVRRRLFVEPFFTTKVRHRGLGLAIAYRILWVHHGGISLEPVPPPGSGTQVRIALPLANTPAATTPAPASTSSKNPATQVVGG</sequence>
<keyword evidence="4" id="KW-0808">Transferase</keyword>
<comment type="caution">
    <text evidence="11">The sequence shown here is derived from an EMBL/GenBank/DDBJ whole genome shotgun (WGS) entry which is preliminary data.</text>
</comment>
<evidence type="ECO:0000256" key="2">
    <source>
        <dbReference type="ARBA" id="ARBA00012438"/>
    </source>
</evidence>
<feature type="domain" description="Histidine kinase" evidence="10">
    <location>
        <begin position="167"/>
        <end position="392"/>
    </location>
</feature>
<evidence type="ECO:0000256" key="4">
    <source>
        <dbReference type="ARBA" id="ARBA00022679"/>
    </source>
</evidence>
<evidence type="ECO:0000256" key="7">
    <source>
        <dbReference type="ARBA" id="ARBA00022840"/>
    </source>
</evidence>
<dbReference type="InterPro" id="IPR036097">
    <property type="entry name" value="HisK_dim/P_sf"/>
</dbReference>
<dbReference type="PANTHER" id="PTHR43065:SF46">
    <property type="entry name" value="C4-DICARBOXYLATE TRANSPORT SENSOR PROTEIN DCTB"/>
    <property type="match status" value="1"/>
</dbReference>
<evidence type="ECO:0000256" key="9">
    <source>
        <dbReference type="SAM" id="MobiDB-lite"/>
    </source>
</evidence>
<evidence type="ECO:0000256" key="8">
    <source>
        <dbReference type="ARBA" id="ARBA00023012"/>
    </source>
</evidence>
<dbReference type="RefSeq" id="WP_194538064.1">
    <property type="nucleotide sequence ID" value="NZ_JACEFB010000007.1"/>
</dbReference>
<evidence type="ECO:0000259" key="10">
    <source>
        <dbReference type="PROSITE" id="PS50109"/>
    </source>
</evidence>
<dbReference type="PANTHER" id="PTHR43065">
    <property type="entry name" value="SENSOR HISTIDINE KINASE"/>
    <property type="match status" value="1"/>
</dbReference>
<evidence type="ECO:0000256" key="5">
    <source>
        <dbReference type="ARBA" id="ARBA00022741"/>
    </source>
</evidence>
<organism evidence="11 12">
    <name type="scientific">Thermogemmata fonticola</name>
    <dbReference type="NCBI Taxonomy" id="2755323"/>
    <lineage>
        <taxon>Bacteria</taxon>
        <taxon>Pseudomonadati</taxon>
        <taxon>Planctomycetota</taxon>
        <taxon>Planctomycetia</taxon>
        <taxon>Gemmatales</taxon>
        <taxon>Gemmataceae</taxon>
        <taxon>Thermogemmata</taxon>
    </lineage>
</organism>
<dbReference type="InterPro" id="IPR004358">
    <property type="entry name" value="Sig_transdc_His_kin-like_C"/>
</dbReference>
<keyword evidence="6" id="KW-0418">Kinase</keyword>
<keyword evidence="5" id="KW-0547">Nucleotide-binding</keyword>
<gene>
    <name evidence="11" type="ORF">H0921_10635</name>
</gene>
<evidence type="ECO:0000256" key="3">
    <source>
        <dbReference type="ARBA" id="ARBA00022553"/>
    </source>
</evidence>
<dbReference type="PROSITE" id="PS50109">
    <property type="entry name" value="HIS_KIN"/>
    <property type="match status" value="1"/>
</dbReference>
<protein>
    <recommendedName>
        <fullName evidence="2">histidine kinase</fullName>
        <ecNumber evidence="2">2.7.13.3</ecNumber>
    </recommendedName>
</protein>
<dbReference type="GO" id="GO:0000155">
    <property type="term" value="F:phosphorelay sensor kinase activity"/>
    <property type="evidence" value="ECO:0007669"/>
    <property type="project" value="InterPro"/>
</dbReference>
<dbReference type="AlphaFoldDB" id="A0A7V8VER7"/>
<dbReference type="EMBL" id="JACEFB010000007">
    <property type="protein sequence ID" value="MBA2226616.1"/>
    <property type="molecule type" value="Genomic_DNA"/>
</dbReference>